<reference evidence="5 6" key="1">
    <citation type="submission" date="2019-10" db="EMBL/GenBank/DDBJ databases">
        <authorList>
            <person name="Dong K."/>
        </authorList>
    </citation>
    <scope>NUCLEOTIDE SEQUENCE [LARGE SCALE GENOMIC DNA]</scope>
    <source>
        <strain evidence="4">Dk386</strain>
        <strain evidence="5">dk386</strain>
        <strain evidence="6">dk771</strain>
        <strain evidence="3">Dk771</strain>
    </source>
</reference>
<organism evidence="3 6">
    <name type="scientific">Acinetobacter wanghuae</name>
    <dbReference type="NCBI Taxonomy" id="2662362"/>
    <lineage>
        <taxon>Bacteria</taxon>
        <taxon>Pseudomonadati</taxon>
        <taxon>Pseudomonadota</taxon>
        <taxon>Gammaproteobacteria</taxon>
        <taxon>Moraxellales</taxon>
        <taxon>Moraxellaceae</taxon>
        <taxon>Acinetobacter</taxon>
    </lineage>
</organism>
<dbReference type="AlphaFoldDB" id="A0A5Q0P5H3"/>
<feature type="transmembrane region" description="Helical" evidence="2">
    <location>
        <begin position="6"/>
        <end position="27"/>
    </location>
</feature>
<dbReference type="SUPFAM" id="SSF54523">
    <property type="entry name" value="Pili subunits"/>
    <property type="match status" value="1"/>
</dbReference>
<keyword evidence="5" id="KW-1185">Reference proteome</keyword>
<accession>A0A5Q0P5H3</accession>
<evidence type="ECO:0000313" key="3">
    <source>
        <dbReference type="EMBL" id="MQW92878.1"/>
    </source>
</evidence>
<dbReference type="NCBIfam" id="TIGR02532">
    <property type="entry name" value="IV_pilin_GFxxxE"/>
    <property type="match status" value="1"/>
</dbReference>
<dbReference type="EMBL" id="WITK01000018">
    <property type="protein sequence ID" value="MQW92878.1"/>
    <property type="molecule type" value="Genomic_DNA"/>
</dbReference>
<dbReference type="Proteomes" id="UP000480556">
    <property type="component" value="Unassembled WGS sequence"/>
</dbReference>
<evidence type="ECO:0000256" key="1">
    <source>
        <dbReference type="ARBA" id="ARBA00022481"/>
    </source>
</evidence>
<dbReference type="RefSeq" id="WP_153372799.1">
    <property type="nucleotide sequence ID" value="NZ_CP045650.1"/>
</dbReference>
<dbReference type="InterPro" id="IPR045584">
    <property type="entry name" value="Pilin-like"/>
</dbReference>
<evidence type="ECO:0000313" key="5">
    <source>
        <dbReference type="Proteomes" id="UP000327478"/>
    </source>
</evidence>
<protein>
    <submittedName>
        <fullName evidence="3">Prepilin-type N-terminal cleavage/methylation domain-containing protein</fullName>
    </submittedName>
</protein>
<keyword evidence="2" id="KW-0812">Transmembrane</keyword>
<name>A0A5Q0P5H3_9GAMM</name>
<keyword evidence="1" id="KW-0488">Methylation</keyword>
<dbReference type="InterPro" id="IPR031982">
    <property type="entry name" value="PilE-like"/>
</dbReference>
<dbReference type="Proteomes" id="UP000327478">
    <property type="component" value="Chromosome"/>
</dbReference>
<dbReference type="Pfam" id="PF07963">
    <property type="entry name" value="N_methyl"/>
    <property type="match status" value="1"/>
</dbReference>
<evidence type="ECO:0000313" key="6">
    <source>
        <dbReference type="Proteomes" id="UP000480556"/>
    </source>
</evidence>
<evidence type="ECO:0000256" key="2">
    <source>
        <dbReference type="SAM" id="Phobius"/>
    </source>
</evidence>
<gene>
    <name evidence="4" type="ORF">GFH30_11660</name>
    <name evidence="3" type="ORF">GHJ48_10855</name>
</gene>
<dbReference type="GO" id="GO:0015628">
    <property type="term" value="P:protein secretion by the type II secretion system"/>
    <property type="evidence" value="ECO:0007669"/>
    <property type="project" value="InterPro"/>
</dbReference>
<keyword evidence="2" id="KW-0472">Membrane</keyword>
<keyword evidence="2" id="KW-1133">Transmembrane helix</keyword>
<sequence length="169" mass="19044">MKKNNGFTLIELMIAVIVIAIISAIAYPNYRTYIERKDLKKAQQEVLRLSAELERFKNKNFSYKGFNATYLYSGYDASTGELYLPIGSNATSALYKITLVDQESKKPLTDTTVLGQNWVIKAERSSHSGALKQPRNYDLLLSSTGIRCMTRTIDAVKGYNDCGGDYESW</sequence>
<dbReference type="GO" id="GO:0015627">
    <property type="term" value="C:type II protein secretion system complex"/>
    <property type="evidence" value="ECO:0007669"/>
    <property type="project" value="InterPro"/>
</dbReference>
<dbReference type="EMBL" id="CP045650">
    <property type="protein sequence ID" value="QGA11984.1"/>
    <property type="molecule type" value="Genomic_DNA"/>
</dbReference>
<dbReference type="Pfam" id="PF16732">
    <property type="entry name" value="ComP_DUS"/>
    <property type="match status" value="1"/>
</dbReference>
<proteinExistence type="predicted"/>
<dbReference type="InterPro" id="IPR000983">
    <property type="entry name" value="Bac_GSPG_pilin"/>
</dbReference>
<dbReference type="PRINTS" id="PR00813">
    <property type="entry name" value="BCTERIALGSPG"/>
</dbReference>
<evidence type="ECO:0000313" key="4">
    <source>
        <dbReference type="EMBL" id="QGA11984.1"/>
    </source>
</evidence>
<dbReference type="InterPro" id="IPR012902">
    <property type="entry name" value="N_methyl_site"/>
</dbReference>
<dbReference type="Gene3D" id="3.30.700.10">
    <property type="entry name" value="Glycoprotein, Type 4 Pilin"/>
    <property type="match status" value="1"/>
</dbReference>